<dbReference type="Proteomes" id="UP000586827">
    <property type="component" value="Unassembled WGS sequence"/>
</dbReference>
<reference evidence="5 6" key="1">
    <citation type="submission" date="2020-05" db="EMBL/GenBank/DDBJ databases">
        <title>MicrobeNet Type strains.</title>
        <authorList>
            <person name="Nicholson A.C."/>
        </authorList>
    </citation>
    <scope>NUCLEOTIDE SEQUENCE [LARGE SCALE GENOMIC DNA]</scope>
    <source>
        <strain evidence="5 6">JCM 3224</strain>
    </source>
</reference>
<dbReference type="EMBL" id="JABELX010000009">
    <property type="protein sequence ID" value="NNH73230.1"/>
    <property type="molecule type" value="Genomic_DNA"/>
</dbReference>
<evidence type="ECO:0000256" key="2">
    <source>
        <dbReference type="ARBA" id="ARBA00006411"/>
    </source>
</evidence>
<keyword evidence="4" id="KW-0143">Chaperone</keyword>
<dbReference type="RefSeq" id="WP_067527754.1">
    <property type="nucleotide sequence ID" value="NZ_JABELX010000009.1"/>
</dbReference>
<comment type="caution">
    <text evidence="5">The sequence shown here is derived from an EMBL/GenBank/DDBJ whole genome shotgun (WGS) entry which is preliminary data.</text>
</comment>
<proteinExistence type="inferred from homology"/>
<organism evidence="5 6">
    <name type="scientific">Nocardia uniformis</name>
    <dbReference type="NCBI Taxonomy" id="53432"/>
    <lineage>
        <taxon>Bacteria</taxon>
        <taxon>Bacillati</taxon>
        <taxon>Actinomycetota</taxon>
        <taxon>Actinomycetes</taxon>
        <taxon>Mycobacteriales</taxon>
        <taxon>Nocardiaceae</taxon>
        <taxon>Nocardia</taxon>
    </lineage>
</organism>
<evidence type="ECO:0000313" key="5">
    <source>
        <dbReference type="EMBL" id="NNH73230.1"/>
    </source>
</evidence>
<keyword evidence="3" id="KW-0963">Cytoplasm</keyword>
<evidence type="ECO:0000256" key="3">
    <source>
        <dbReference type="ARBA" id="ARBA00022490"/>
    </source>
</evidence>
<dbReference type="Pfam" id="PF14011">
    <property type="entry name" value="ESX-1_EspG"/>
    <property type="match status" value="1"/>
</dbReference>
<comment type="subcellular location">
    <subcellularLocation>
        <location evidence="1">Cytoplasm</location>
    </subcellularLocation>
</comment>
<gene>
    <name evidence="5" type="ORF">HLB23_25800</name>
</gene>
<protein>
    <submittedName>
        <fullName evidence="5">ESX secretion-associated protein EspG</fullName>
    </submittedName>
</protein>
<name>A0A849CA40_9NOCA</name>
<evidence type="ECO:0000256" key="1">
    <source>
        <dbReference type="ARBA" id="ARBA00004496"/>
    </source>
</evidence>
<accession>A0A849CA40</accession>
<sequence>MDSDPVAVEVNVDAALLLQRLVGIDSYPPVLALLPNIFRIEDRDRVHEVVRSQLAEAGIVDDEGVHPQVAHWLQCLYRPDMELVARIMDTGADEVAGMLRMSMVRAGSDHVLAVRNDDHIIIQSVYQDQQDLRVLVAALAEALGPCPAVEFEPVTARQEDFADNPTGSVDQRKQLLLELGAVPHTAGVLSRAFEEVLRHAEIVVVEHHDGGSTQTEMCVNVFDTEFGRIVATPSIGLDGQRWTRLAPGDDSTLHAGVVALLEMLPGRSWFDTGRA</sequence>
<dbReference type="AlphaFoldDB" id="A0A849CA40"/>
<evidence type="ECO:0000256" key="4">
    <source>
        <dbReference type="ARBA" id="ARBA00023186"/>
    </source>
</evidence>
<keyword evidence="6" id="KW-1185">Reference proteome</keyword>
<evidence type="ECO:0000313" key="6">
    <source>
        <dbReference type="Proteomes" id="UP000586827"/>
    </source>
</evidence>
<dbReference type="InterPro" id="IPR025734">
    <property type="entry name" value="EspG"/>
</dbReference>
<comment type="similarity">
    <text evidence="2">Belongs to the EspG family.</text>
</comment>